<dbReference type="Proteomes" id="UP000831290">
    <property type="component" value="Chromosome"/>
</dbReference>
<dbReference type="PROSITE" id="PS51257">
    <property type="entry name" value="PROKAR_LIPOPROTEIN"/>
    <property type="match status" value="1"/>
</dbReference>
<organism evidence="1 2">
    <name type="scientific">Abyssalbus ytuae</name>
    <dbReference type="NCBI Taxonomy" id="2926907"/>
    <lineage>
        <taxon>Bacteria</taxon>
        <taxon>Pseudomonadati</taxon>
        <taxon>Bacteroidota</taxon>
        <taxon>Flavobacteriia</taxon>
        <taxon>Flavobacteriales</taxon>
        <taxon>Flavobacteriaceae</taxon>
        <taxon>Abyssalbus</taxon>
    </lineage>
</organism>
<protein>
    <recommendedName>
        <fullName evidence="3">Lipoprotein</fullName>
    </recommendedName>
</protein>
<dbReference type="RefSeq" id="WP_255845781.1">
    <property type="nucleotide sequence ID" value="NZ_CP094358.1"/>
</dbReference>
<evidence type="ECO:0000313" key="1">
    <source>
        <dbReference type="EMBL" id="UOB19164.1"/>
    </source>
</evidence>
<reference evidence="1" key="1">
    <citation type="submission" date="2022-03" db="EMBL/GenBank/DDBJ databases">
        <title>Description of Abyssus ytuae gen. nov., sp. nov., a novel member of the family Flavobacteriaceae isolated from the sediment of Mariana Trench.</title>
        <authorList>
            <person name="Zhang J."/>
            <person name="Xu X."/>
        </authorList>
    </citation>
    <scope>NUCLEOTIDE SEQUENCE</scope>
    <source>
        <strain evidence="1">MT3330</strain>
    </source>
</reference>
<evidence type="ECO:0008006" key="3">
    <source>
        <dbReference type="Google" id="ProtNLM"/>
    </source>
</evidence>
<sequence>MLHFIKYGCFIIGIFLIGCNHNNNETSPEQDYEKNCNDTFCTLQYVTVTIKAEDSNGDPVVLDKIEVTNLENNEVIFSLPDNNIKLENNVYPVFDDRFVKQAYNKEIKVNFKGYLNTNKVADQNFIVTSDCCHVSMISENRTIVIN</sequence>
<evidence type="ECO:0000313" key="2">
    <source>
        <dbReference type="Proteomes" id="UP000831290"/>
    </source>
</evidence>
<proteinExistence type="predicted"/>
<dbReference type="KEGG" id="fbm:MQE35_07660"/>
<accession>A0A9E7D4P5</accession>
<dbReference type="AlphaFoldDB" id="A0A9E7D4P5"/>
<keyword evidence="2" id="KW-1185">Reference proteome</keyword>
<dbReference type="EMBL" id="CP094358">
    <property type="protein sequence ID" value="UOB19164.1"/>
    <property type="molecule type" value="Genomic_DNA"/>
</dbReference>
<gene>
    <name evidence="1" type="ORF">MQE35_07660</name>
</gene>
<name>A0A9E7D4P5_9FLAO</name>